<proteinExistence type="inferred from homology"/>
<comment type="subcellular location">
    <subcellularLocation>
        <location evidence="1">Membrane</location>
        <topology evidence="1">Multi-pass membrane protein</topology>
    </subcellularLocation>
</comment>
<feature type="transmembrane region" description="Helical" evidence="6">
    <location>
        <begin position="104"/>
        <end position="129"/>
    </location>
</feature>
<feature type="non-terminal residue" evidence="8">
    <location>
        <position position="221"/>
    </location>
</feature>
<dbReference type="GO" id="GO:0016020">
    <property type="term" value="C:membrane"/>
    <property type="evidence" value="ECO:0007669"/>
    <property type="project" value="UniProtKB-SubCell"/>
</dbReference>
<dbReference type="PANTHER" id="PTHR33048:SF47">
    <property type="entry name" value="INTEGRAL MEMBRANE PROTEIN-RELATED"/>
    <property type="match status" value="1"/>
</dbReference>
<keyword evidence="4 6" id="KW-0472">Membrane</keyword>
<accession>A0A9P4XX43</accession>
<dbReference type="PANTHER" id="PTHR33048">
    <property type="entry name" value="PTH11-LIKE INTEGRAL MEMBRANE PROTEIN (AFU_ORTHOLOGUE AFUA_5G11245)"/>
    <property type="match status" value="1"/>
</dbReference>
<gene>
    <name evidence="8" type="ORF">M406DRAFT_357532</name>
</gene>
<dbReference type="InterPro" id="IPR052337">
    <property type="entry name" value="SAT4-like"/>
</dbReference>
<evidence type="ECO:0000256" key="6">
    <source>
        <dbReference type="SAM" id="Phobius"/>
    </source>
</evidence>
<evidence type="ECO:0000256" key="4">
    <source>
        <dbReference type="ARBA" id="ARBA00023136"/>
    </source>
</evidence>
<dbReference type="RefSeq" id="XP_040773592.1">
    <property type="nucleotide sequence ID" value="XM_040923703.1"/>
</dbReference>
<dbReference type="GeneID" id="63840832"/>
<evidence type="ECO:0000313" key="8">
    <source>
        <dbReference type="EMBL" id="KAF3762613.1"/>
    </source>
</evidence>
<keyword evidence="9" id="KW-1185">Reference proteome</keyword>
<comment type="caution">
    <text evidence="8">The sequence shown here is derived from an EMBL/GenBank/DDBJ whole genome shotgun (WGS) entry which is preliminary data.</text>
</comment>
<evidence type="ECO:0000259" key="7">
    <source>
        <dbReference type="Pfam" id="PF20684"/>
    </source>
</evidence>
<feature type="transmembrane region" description="Helical" evidence="6">
    <location>
        <begin position="141"/>
        <end position="162"/>
    </location>
</feature>
<evidence type="ECO:0000256" key="2">
    <source>
        <dbReference type="ARBA" id="ARBA00022692"/>
    </source>
</evidence>
<evidence type="ECO:0000256" key="5">
    <source>
        <dbReference type="ARBA" id="ARBA00038359"/>
    </source>
</evidence>
<feature type="transmembrane region" description="Helical" evidence="6">
    <location>
        <begin position="61"/>
        <end position="84"/>
    </location>
</feature>
<evidence type="ECO:0000256" key="1">
    <source>
        <dbReference type="ARBA" id="ARBA00004141"/>
    </source>
</evidence>
<dbReference type="Pfam" id="PF20684">
    <property type="entry name" value="Fung_rhodopsin"/>
    <property type="match status" value="1"/>
</dbReference>
<feature type="transmembrane region" description="Helical" evidence="6">
    <location>
        <begin position="28"/>
        <end position="49"/>
    </location>
</feature>
<keyword evidence="3 6" id="KW-1133">Transmembrane helix</keyword>
<comment type="similarity">
    <text evidence="5">Belongs to the SAT4 family.</text>
</comment>
<reference evidence="8" key="1">
    <citation type="journal article" date="2020" name="Phytopathology">
        <title>Genome sequence of the chestnut blight fungus Cryphonectria parasitica EP155: A fundamental resource for an archetypical invasive plant pathogen.</title>
        <authorList>
            <person name="Crouch J.A."/>
            <person name="Dawe A."/>
            <person name="Aerts A."/>
            <person name="Barry K."/>
            <person name="Churchill A.C.L."/>
            <person name="Grimwood J."/>
            <person name="Hillman B."/>
            <person name="Milgroom M.G."/>
            <person name="Pangilinan J."/>
            <person name="Smith M."/>
            <person name="Salamov A."/>
            <person name="Schmutz J."/>
            <person name="Yadav J."/>
            <person name="Grigoriev I.V."/>
            <person name="Nuss D."/>
        </authorList>
    </citation>
    <scope>NUCLEOTIDE SEQUENCE</scope>
    <source>
        <strain evidence="8">EP155</strain>
    </source>
</reference>
<dbReference type="InterPro" id="IPR049326">
    <property type="entry name" value="Rhodopsin_dom_fungi"/>
</dbReference>
<dbReference type="AlphaFoldDB" id="A0A9P4XX43"/>
<feature type="domain" description="Rhodopsin" evidence="7">
    <location>
        <begin position="45"/>
        <end position="221"/>
    </location>
</feature>
<name>A0A9P4XX43_CRYP1</name>
<dbReference type="OrthoDB" id="444631at2759"/>
<dbReference type="Proteomes" id="UP000803844">
    <property type="component" value="Unassembled WGS sequence"/>
</dbReference>
<sequence>MTDNIVYAMAPPPGVSRDPEAPGHSTSLIAIVCTFLPLAGVAMVIRLYTRARITRRVAIDDYVMLVAFCFGTFLNIEALLMLNYGLGKHLWNVPLEPDLNPDLVIRDILVSVAYFVAMGCAKCSILLLYLRIFTTTGIQRIIWAVLVYTAGFSFAAAATTLFSCNPVTGAWIMKATDHVRCINSPAFYFANAGLNITSDLMTVAIPIPKLFTLRMPWRRKV</sequence>
<organism evidence="8 9">
    <name type="scientific">Cryphonectria parasitica (strain ATCC 38755 / EP155)</name>
    <dbReference type="NCBI Taxonomy" id="660469"/>
    <lineage>
        <taxon>Eukaryota</taxon>
        <taxon>Fungi</taxon>
        <taxon>Dikarya</taxon>
        <taxon>Ascomycota</taxon>
        <taxon>Pezizomycotina</taxon>
        <taxon>Sordariomycetes</taxon>
        <taxon>Sordariomycetidae</taxon>
        <taxon>Diaporthales</taxon>
        <taxon>Cryphonectriaceae</taxon>
        <taxon>Cryphonectria-Endothia species complex</taxon>
        <taxon>Cryphonectria</taxon>
    </lineage>
</organism>
<dbReference type="EMBL" id="MU032350">
    <property type="protein sequence ID" value="KAF3762613.1"/>
    <property type="molecule type" value="Genomic_DNA"/>
</dbReference>
<keyword evidence="2 6" id="KW-0812">Transmembrane</keyword>
<protein>
    <recommendedName>
        <fullName evidence="7">Rhodopsin domain-containing protein</fullName>
    </recommendedName>
</protein>
<evidence type="ECO:0000256" key="3">
    <source>
        <dbReference type="ARBA" id="ARBA00022989"/>
    </source>
</evidence>
<evidence type="ECO:0000313" key="9">
    <source>
        <dbReference type="Proteomes" id="UP000803844"/>
    </source>
</evidence>